<dbReference type="GO" id="GO:0140078">
    <property type="term" value="F:class I DNA-(apurinic or apyrimidinic site) endonuclease activity"/>
    <property type="evidence" value="ECO:0007669"/>
    <property type="project" value="UniProtKB-EC"/>
</dbReference>
<dbReference type="Gene3D" id="3.30.210.10">
    <property type="entry name" value="DNA polymerase, thumb domain"/>
    <property type="match status" value="1"/>
</dbReference>
<protein>
    <recommendedName>
        <fullName evidence="5">DNA polymerase beta</fullName>
        <ecNumber evidence="3">2.7.7.7</ecNumber>
        <ecNumber evidence="4">4.2.99.18</ecNumber>
    </recommendedName>
    <alternativeName>
        <fullName evidence="16">5'-deoxyribose-phosphate lyase</fullName>
    </alternativeName>
    <alternativeName>
        <fullName evidence="17">AP lyase</fullName>
    </alternativeName>
</protein>
<dbReference type="SUPFAM" id="SSF81301">
    <property type="entry name" value="Nucleotidyltransferase"/>
    <property type="match status" value="1"/>
</dbReference>
<evidence type="ECO:0000256" key="14">
    <source>
        <dbReference type="ARBA" id="ARBA00023053"/>
    </source>
</evidence>
<evidence type="ECO:0000256" key="8">
    <source>
        <dbReference type="ARBA" id="ARBA00022679"/>
    </source>
</evidence>
<evidence type="ECO:0000259" key="24">
    <source>
        <dbReference type="SMART" id="SM00483"/>
    </source>
</evidence>
<dbReference type="SMART" id="SM00483">
    <property type="entry name" value="POLXc"/>
    <property type="match status" value="1"/>
</dbReference>
<comment type="function">
    <text evidence="20">Repair polymerase that plays a key role in base-excision repair. During this process, the damaged base is excised by specific DNA glycosylases, the DNA backbone is nicked at the abasic site by an apurinic/apyrimidic (AP) endonuclease, and POLB removes 5'-deoxyribose-phosphate from the preincised AP site acting as a 5'-deoxyribose-phosphate lyase (5'-dRP lyase); through its DNA polymerase activity, it adds one nucleotide to the 3' end of the arising single-nucleotide gap. Conducts 'gap-filling' DNA synthesis in a stepwise distributive fashion rather than in a processive fashion as for other DNA polymerases. It is also able to cleave sugar-phosphate bonds 3' to an intact AP site, acting as an AP lyase.</text>
</comment>
<dbReference type="InterPro" id="IPR037160">
    <property type="entry name" value="DNA_Pol_thumb_sf"/>
</dbReference>
<dbReference type="NCBIfam" id="NF006375">
    <property type="entry name" value="PRK08609.1"/>
    <property type="match status" value="1"/>
</dbReference>
<evidence type="ECO:0000256" key="17">
    <source>
        <dbReference type="ARBA" id="ARBA00035726"/>
    </source>
</evidence>
<dbReference type="SMART" id="SM00481">
    <property type="entry name" value="POLIIIAc"/>
    <property type="match status" value="1"/>
</dbReference>
<comment type="cofactor">
    <cofactor evidence="1">
        <name>Mg(2+)</name>
        <dbReference type="ChEBI" id="CHEBI:18420"/>
    </cofactor>
</comment>
<keyword evidence="13" id="KW-0239">DNA-directed DNA polymerase</keyword>
<dbReference type="GO" id="GO:0003887">
    <property type="term" value="F:DNA-directed DNA polymerase activity"/>
    <property type="evidence" value="ECO:0007669"/>
    <property type="project" value="UniProtKB-KW"/>
</dbReference>
<keyword evidence="7" id="KW-0237">DNA synthesis</keyword>
<evidence type="ECO:0000256" key="5">
    <source>
        <dbReference type="ARBA" id="ARBA00020020"/>
    </source>
</evidence>
<dbReference type="Pfam" id="PF14791">
    <property type="entry name" value="DNA_pol_B_thumb"/>
    <property type="match status" value="1"/>
</dbReference>
<keyword evidence="8" id="KW-0808">Transferase</keyword>
<reference evidence="25" key="1">
    <citation type="submission" date="2022-09" db="EMBL/GenBank/DDBJ databases">
        <title>Enrichment on poylsaccharides allowed isolation of novel metabolic and taxonomic groups of Haloarchaea.</title>
        <authorList>
            <person name="Sorokin D.Y."/>
            <person name="Elcheninov A.G."/>
            <person name="Khizhniak T.V."/>
            <person name="Kolganova T.V."/>
            <person name="Kublanov I.V."/>
        </authorList>
    </citation>
    <scope>NUCLEOTIDE SEQUENCE</scope>
    <source>
        <strain evidence="25">AArc-xg1-1</strain>
    </source>
</reference>
<comment type="subcellular location">
    <subcellularLocation>
        <location evidence="2">Cytoplasm</location>
    </subcellularLocation>
</comment>
<evidence type="ECO:0000256" key="11">
    <source>
        <dbReference type="ARBA" id="ARBA00022763"/>
    </source>
</evidence>
<dbReference type="CDD" id="cd00141">
    <property type="entry name" value="NT_POLXc"/>
    <property type="match status" value="1"/>
</dbReference>
<keyword evidence="11" id="KW-0227">DNA damage</keyword>
<dbReference type="InterPro" id="IPR003583">
    <property type="entry name" value="Hlx-hairpin-Hlx_DNA-bd_motif"/>
</dbReference>
<dbReference type="EC" id="2.7.7.7" evidence="3"/>
<dbReference type="InterPro" id="IPR003141">
    <property type="entry name" value="Pol/His_phosphatase_N"/>
</dbReference>
<evidence type="ECO:0000256" key="1">
    <source>
        <dbReference type="ARBA" id="ARBA00001946"/>
    </source>
</evidence>
<evidence type="ECO:0000256" key="19">
    <source>
        <dbReference type="ARBA" id="ARBA00044678"/>
    </source>
</evidence>
<dbReference type="Proteomes" id="UP001321018">
    <property type="component" value="Unassembled WGS sequence"/>
</dbReference>
<feature type="domain" description="Helix-hairpin-helix DNA-binding motif class 1" evidence="22">
    <location>
        <begin position="96"/>
        <end position="115"/>
    </location>
</feature>
<dbReference type="InterPro" id="IPR004013">
    <property type="entry name" value="PHP_dom"/>
</dbReference>
<evidence type="ECO:0000256" key="9">
    <source>
        <dbReference type="ARBA" id="ARBA00022695"/>
    </source>
</evidence>
<dbReference type="PIRSF" id="PIRSF005047">
    <property type="entry name" value="UCP005047_YshC"/>
    <property type="match status" value="1"/>
</dbReference>
<dbReference type="EMBL" id="JAOPKA010000001">
    <property type="protein sequence ID" value="MCU4739879.1"/>
    <property type="molecule type" value="Genomic_DNA"/>
</dbReference>
<evidence type="ECO:0000256" key="13">
    <source>
        <dbReference type="ARBA" id="ARBA00022932"/>
    </source>
</evidence>
<dbReference type="RefSeq" id="WP_338001742.1">
    <property type="nucleotide sequence ID" value="NZ_JAOPKA010000001.1"/>
</dbReference>
<evidence type="ECO:0000256" key="7">
    <source>
        <dbReference type="ARBA" id="ARBA00022634"/>
    </source>
</evidence>
<feature type="domain" description="DNA-directed DNA polymerase X" evidence="24">
    <location>
        <begin position="4"/>
        <end position="329"/>
    </location>
</feature>
<dbReference type="Gene3D" id="3.30.460.10">
    <property type="entry name" value="Beta Polymerase, domain 2"/>
    <property type="match status" value="1"/>
</dbReference>
<dbReference type="InterPro" id="IPR047967">
    <property type="entry name" value="PolX_PHP"/>
</dbReference>
<name>A0AAP3E0B5_9EURY</name>
<accession>A0AAP3E0B5</accession>
<dbReference type="GO" id="GO:0042578">
    <property type="term" value="F:phosphoric ester hydrolase activity"/>
    <property type="evidence" value="ECO:0007669"/>
    <property type="project" value="TreeGrafter"/>
</dbReference>
<dbReference type="PANTHER" id="PTHR36928">
    <property type="entry name" value="PHOSPHATASE YCDX-RELATED"/>
    <property type="match status" value="1"/>
</dbReference>
<dbReference type="SMART" id="SM00278">
    <property type="entry name" value="HhH1"/>
    <property type="match status" value="3"/>
</dbReference>
<evidence type="ECO:0000259" key="23">
    <source>
        <dbReference type="SMART" id="SM00481"/>
    </source>
</evidence>
<dbReference type="PANTHER" id="PTHR36928:SF1">
    <property type="entry name" value="PHOSPHATASE YCDX-RELATED"/>
    <property type="match status" value="1"/>
</dbReference>
<dbReference type="InterPro" id="IPR010994">
    <property type="entry name" value="RuvA_2-like"/>
</dbReference>
<dbReference type="AlphaFoldDB" id="A0AAP3E0B5"/>
<keyword evidence="25" id="KW-0378">Hydrolase</keyword>
<dbReference type="EC" id="4.2.99.18" evidence="4"/>
<dbReference type="InterPro" id="IPR016195">
    <property type="entry name" value="Pol/histidinol_Pase-like"/>
</dbReference>
<keyword evidence="14" id="KW-0915">Sodium</keyword>
<evidence type="ECO:0000256" key="20">
    <source>
        <dbReference type="ARBA" id="ARBA00045548"/>
    </source>
</evidence>
<dbReference type="InterPro" id="IPR002008">
    <property type="entry name" value="DNA_pol_X_beta-like"/>
</dbReference>
<evidence type="ECO:0000313" key="26">
    <source>
        <dbReference type="Proteomes" id="UP001321018"/>
    </source>
</evidence>
<dbReference type="SUPFAM" id="SSF47802">
    <property type="entry name" value="DNA polymerase beta, N-terminal domain-like"/>
    <property type="match status" value="1"/>
</dbReference>
<evidence type="ECO:0000256" key="15">
    <source>
        <dbReference type="ARBA" id="ARBA00023204"/>
    </source>
</evidence>
<evidence type="ECO:0000256" key="21">
    <source>
        <dbReference type="ARBA" id="ARBA00049244"/>
    </source>
</evidence>
<keyword evidence="12" id="KW-0832">Ubl conjugation</keyword>
<dbReference type="InterPro" id="IPR029398">
    <property type="entry name" value="PolB_thumb"/>
</dbReference>
<dbReference type="GO" id="GO:0004527">
    <property type="term" value="F:exonuclease activity"/>
    <property type="evidence" value="ECO:0007669"/>
    <property type="project" value="UniProtKB-KW"/>
</dbReference>
<feature type="domain" description="Helix-hairpin-helix DNA-binding motif class 1" evidence="22">
    <location>
        <begin position="131"/>
        <end position="150"/>
    </location>
</feature>
<dbReference type="Gene3D" id="1.10.150.20">
    <property type="entry name" value="5' to 3' exonuclease, C-terminal subdomain"/>
    <property type="match status" value="1"/>
</dbReference>
<dbReference type="InterPro" id="IPR022311">
    <property type="entry name" value="PolX-like"/>
</dbReference>
<comment type="catalytic activity">
    <reaction evidence="19">
        <text>a 5'-end 2'-deoxyribose-2'-deoxyribonucleotide-DNA = (2E,4S)-4-hydroxypenten-2-al-5-phosphate + a 5'-end 5'-phospho-2'-deoxyribonucleoside-DNA + H(+)</text>
        <dbReference type="Rhea" id="RHEA:76255"/>
        <dbReference type="Rhea" id="RHEA-COMP:13180"/>
        <dbReference type="Rhea" id="RHEA-COMP:18657"/>
        <dbReference type="ChEBI" id="CHEBI:15378"/>
        <dbReference type="ChEBI" id="CHEBI:136412"/>
        <dbReference type="ChEBI" id="CHEBI:195194"/>
        <dbReference type="ChEBI" id="CHEBI:195195"/>
    </reaction>
</comment>
<dbReference type="Pfam" id="PF02811">
    <property type="entry name" value="PHP"/>
    <property type="match status" value="1"/>
</dbReference>
<dbReference type="PRINTS" id="PR00870">
    <property type="entry name" value="DNAPOLXBETA"/>
</dbReference>
<proteinExistence type="predicted"/>
<comment type="catalytic activity">
    <reaction evidence="18">
        <text>2'-deoxyribonucleotide-(2'-deoxyribose 5'-phosphate)-2'-deoxyribonucleotide-DNA = a 3'-end 2'-deoxyribonucleotide-(2,3-dehydro-2,3-deoxyribose 5'-phosphate)-DNA + a 5'-end 5'-phospho-2'-deoxyribonucleoside-DNA + H(+)</text>
        <dbReference type="Rhea" id="RHEA:66592"/>
        <dbReference type="Rhea" id="RHEA-COMP:13180"/>
        <dbReference type="Rhea" id="RHEA-COMP:16897"/>
        <dbReference type="Rhea" id="RHEA-COMP:17067"/>
        <dbReference type="ChEBI" id="CHEBI:15378"/>
        <dbReference type="ChEBI" id="CHEBI:136412"/>
        <dbReference type="ChEBI" id="CHEBI:157695"/>
        <dbReference type="ChEBI" id="CHEBI:167181"/>
        <dbReference type="EC" id="4.2.99.18"/>
    </reaction>
</comment>
<evidence type="ECO:0000256" key="6">
    <source>
        <dbReference type="ARBA" id="ARBA00022481"/>
    </source>
</evidence>
<evidence type="ECO:0000313" key="25">
    <source>
        <dbReference type="EMBL" id="MCU4739879.1"/>
    </source>
</evidence>
<dbReference type="Pfam" id="PF14716">
    <property type="entry name" value="HHH_8"/>
    <property type="match status" value="1"/>
</dbReference>
<dbReference type="SUPFAM" id="SSF89550">
    <property type="entry name" value="PHP domain-like"/>
    <property type="match status" value="1"/>
</dbReference>
<comment type="catalytic activity">
    <reaction evidence="21">
        <text>DNA(n) + a 2'-deoxyribonucleoside 5'-triphosphate = DNA(n+1) + diphosphate</text>
        <dbReference type="Rhea" id="RHEA:22508"/>
        <dbReference type="Rhea" id="RHEA-COMP:17339"/>
        <dbReference type="Rhea" id="RHEA-COMP:17340"/>
        <dbReference type="ChEBI" id="CHEBI:33019"/>
        <dbReference type="ChEBI" id="CHEBI:61560"/>
        <dbReference type="ChEBI" id="CHEBI:173112"/>
        <dbReference type="EC" id="2.7.7.7"/>
    </reaction>
</comment>
<dbReference type="InterPro" id="IPR027421">
    <property type="entry name" value="DNA_pol_lamdba_lyase_dom_sf"/>
</dbReference>
<organism evidence="25 26">
    <name type="scientific">Natronoglomus mannanivorans</name>
    <dbReference type="NCBI Taxonomy" id="2979990"/>
    <lineage>
        <taxon>Archaea</taxon>
        <taxon>Methanobacteriati</taxon>
        <taxon>Methanobacteriota</taxon>
        <taxon>Stenosarchaea group</taxon>
        <taxon>Halobacteria</taxon>
        <taxon>Halobacteriales</taxon>
        <taxon>Natrialbaceae</taxon>
        <taxon>Natronoglomus</taxon>
    </lineage>
</organism>
<evidence type="ECO:0000256" key="18">
    <source>
        <dbReference type="ARBA" id="ARBA00044632"/>
    </source>
</evidence>
<keyword evidence="6" id="KW-0488">Methylation</keyword>
<feature type="domain" description="Polymerase/histidinol phosphatase N-terminal" evidence="23">
    <location>
        <begin position="353"/>
        <end position="433"/>
    </location>
</feature>
<dbReference type="InterPro" id="IPR050243">
    <property type="entry name" value="PHP_phosphatase"/>
</dbReference>
<dbReference type="Gene3D" id="1.10.150.110">
    <property type="entry name" value="DNA polymerase beta, N-terminal domain-like"/>
    <property type="match status" value="1"/>
</dbReference>
<evidence type="ECO:0000256" key="2">
    <source>
        <dbReference type="ARBA" id="ARBA00004496"/>
    </source>
</evidence>
<dbReference type="InterPro" id="IPR002054">
    <property type="entry name" value="DNA-dir_DNA_pol_X"/>
</dbReference>
<evidence type="ECO:0000256" key="16">
    <source>
        <dbReference type="ARBA" id="ARBA00035717"/>
    </source>
</evidence>
<evidence type="ECO:0000256" key="10">
    <source>
        <dbReference type="ARBA" id="ARBA00022705"/>
    </source>
</evidence>
<dbReference type="GO" id="GO:0006281">
    <property type="term" value="P:DNA repair"/>
    <property type="evidence" value="ECO:0007669"/>
    <property type="project" value="UniProtKB-KW"/>
</dbReference>
<dbReference type="Pfam" id="PF14520">
    <property type="entry name" value="HHH_5"/>
    <property type="match status" value="1"/>
</dbReference>
<keyword evidence="10" id="KW-0235">DNA replication</keyword>
<dbReference type="SUPFAM" id="SSF47781">
    <property type="entry name" value="RuvA domain 2-like"/>
    <property type="match status" value="1"/>
</dbReference>
<dbReference type="GO" id="GO:0005829">
    <property type="term" value="C:cytosol"/>
    <property type="evidence" value="ECO:0007669"/>
    <property type="project" value="TreeGrafter"/>
</dbReference>
<keyword evidence="25" id="KW-0269">Exonuclease</keyword>
<sequence>MTRATNAELAARFEEFADLLEADDVEYKPRAYRRAADAIKAHPAPLADLVERGDEAALDDVEGVGDAISSKIVEYVETGEIEELEELREELPVDIVALTRVEGVGPKTVGTLYRELDVRNLDDLEAAAEAGEIQDVKGFGAKTEENILENVEFARTIGERQLLGEARPLADDVLAYLESLESVERCAVAGSIRRWRETIGDVDVLVSSDSSEVVVEGFVDWNSVDDEIESGPEKASVRVGDVRVDLRVVVPEEFGSALQYFTGSKDHNVRLRNYAIDRGMKLNEYGAFDVSAVEDPDADQRVGDRVAGETEEGMYEALGLPWIPPELREDRGEIAAAAENNLPDLLTREDVRGDLHTHTEWSDGNNTIDEMVAGAEEQGYDYYAIADHAEGPGIVGGVGLSDTEILEQVEAIREVNAASEVEVLAGIEANVDSDGEIGLTDAVVEELDVIVASPHSALDQSSEEATERLLTAIENPAVDILGHPSGRLLNQREGLSFDAATLGQAAAEHGTALEVNANPHRLDLWGSAVQAAIEEGATIAVNTDAHRPATLEFVRWGVHTARRGWAEPADVLNAWDLEELRAFLH</sequence>
<evidence type="ECO:0000256" key="4">
    <source>
        <dbReference type="ARBA" id="ARBA00012720"/>
    </source>
</evidence>
<keyword evidence="25" id="KW-0540">Nuclease</keyword>
<gene>
    <name evidence="25" type="primary">polX</name>
    <name evidence="25" type="ORF">OB960_00495</name>
</gene>
<dbReference type="Gene3D" id="3.20.20.140">
    <property type="entry name" value="Metal-dependent hydrolases"/>
    <property type="match status" value="1"/>
</dbReference>
<keyword evidence="15" id="KW-0234">DNA repair</keyword>
<dbReference type="CDD" id="cd07436">
    <property type="entry name" value="PHP_PolX"/>
    <property type="match status" value="1"/>
</dbReference>
<dbReference type="GO" id="GO:0003677">
    <property type="term" value="F:DNA binding"/>
    <property type="evidence" value="ECO:0007669"/>
    <property type="project" value="InterPro"/>
</dbReference>
<dbReference type="InterPro" id="IPR010996">
    <property type="entry name" value="HHH_MUS81"/>
</dbReference>
<dbReference type="InterPro" id="IPR043519">
    <property type="entry name" value="NT_sf"/>
</dbReference>
<dbReference type="GO" id="GO:0008270">
    <property type="term" value="F:zinc ion binding"/>
    <property type="evidence" value="ECO:0007669"/>
    <property type="project" value="TreeGrafter"/>
</dbReference>
<comment type="caution">
    <text evidence="25">The sequence shown here is derived from an EMBL/GenBank/DDBJ whole genome shotgun (WGS) entry which is preliminary data.</text>
</comment>
<evidence type="ECO:0000256" key="12">
    <source>
        <dbReference type="ARBA" id="ARBA00022843"/>
    </source>
</evidence>
<keyword evidence="9" id="KW-0548">Nucleotidyltransferase</keyword>
<evidence type="ECO:0000259" key="22">
    <source>
        <dbReference type="SMART" id="SM00278"/>
    </source>
</evidence>
<feature type="domain" description="Helix-hairpin-helix DNA-binding motif class 1" evidence="22">
    <location>
        <begin position="56"/>
        <end position="75"/>
    </location>
</feature>
<evidence type="ECO:0000256" key="3">
    <source>
        <dbReference type="ARBA" id="ARBA00012417"/>
    </source>
</evidence>